<gene>
    <name evidence="2" type="ORF">Cantr_10516</name>
</gene>
<dbReference type="GO" id="GO:0008270">
    <property type="term" value="F:zinc ion binding"/>
    <property type="evidence" value="ECO:0007669"/>
    <property type="project" value="InterPro"/>
</dbReference>
<protein>
    <recommendedName>
        <fullName evidence="1">Zn(2)-C6 fungal-type domain-containing protein</fullName>
    </recommendedName>
</protein>
<dbReference type="EMBL" id="QLNQ01000023">
    <property type="protein sequence ID" value="RCK64093.1"/>
    <property type="molecule type" value="Genomic_DNA"/>
</dbReference>
<dbReference type="PANTHER" id="PTHR47784">
    <property type="entry name" value="STEROL UPTAKE CONTROL PROTEIN 2"/>
    <property type="match status" value="1"/>
</dbReference>
<dbReference type="OrthoDB" id="4023759at2759"/>
<sequence length="424" mass="49189">MPKLKRGRKPVKRCLSCKRLKIKCDQKQPCEYCKHRGKECIYEAEIVVETELPRSPEPQQHESPRQDLASDLPLTQMTSQLSMTQQDLEVLTFFEQKAKSMIFYNNLVFDDAFKTEVNPLYQRNATVRYTLLACSAIIQLNFLLNQNHDGALVKSEQLHQAGLDYFQNAIAFQQDLVKLVECDENVHEDAIKELLSACLLQAGYFVTNVGRVLPLLCLDGTQVDLITLLRAHKVIREKYLPRVANSKMKYLHPSWSAVPDSIDDEYYITSSLRKDLNVVYGTEASAVKGALEEMISAIEQSMYRTMEHGFPYPMIAAVVHLSDDYKYYLYQANDFALRLLFVYAVLAAMSKFCTRRYDNMFLDYVIWYKNRKFDTVGKFEYLMDEKLYFLVAETDFEPDFNHIRDFNPIEAAKKYENPEATSQD</sequence>
<evidence type="ECO:0000259" key="1">
    <source>
        <dbReference type="PROSITE" id="PS50048"/>
    </source>
</evidence>
<dbReference type="GO" id="GO:0001228">
    <property type="term" value="F:DNA-binding transcription activator activity, RNA polymerase II-specific"/>
    <property type="evidence" value="ECO:0007669"/>
    <property type="project" value="TreeGrafter"/>
</dbReference>
<keyword evidence="3" id="KW-1185">Reference proteome</keyword>
<dbReference type="PROSITE" id="PS50048">
    <property type="entry name" value="ZN2_CY6_FUNGAL_2"/>
    <property type="match status" value="1"/>
</dbReference>
<name>A0A367YDZ4_9ASCO</name>
<dbReference type="Pfam" id="PF00172">
    <property type="entry name" value="Zn_clus"/>
    <property type="match status" value="1"/>
</dbReference>
<dbReference type="InterPro" id="IPR036864">
    <property type="entry name" value="Zn2-C6_fun-type_DNA-bd_sf"/>
</dbReference>
<feature type="domain" description="Zn(2)-C6 fungal-type" evidence="1">
    <location>
        <begin position="13"/>
        <end position="42"/>
    </location>
</feature>
<organism evidence="2 3">
    <name type="scientific">Candida viswanathii</name>
    <dbReference type="NCBI Taxonomy" id="5486"/>
    <lineage>
        <taxon>Eukaryota</taxon>
        <taxon>Fungi</taxon>
        <taxon>Dikarya</taxon>
        <taxon>Ascomycota</taxon>
        <taxon>Saccharomycotina</taxon>
        <taxon>Pichiomycetes</taxon>
        <taxon>Debaryomycetaceae</taxon>
        <taxon>Candida/Lodderomyces clade</taxon>
        <taxon>Candida</taxon>
    </lineage>
</organism>
<dbReference type="Gene3D" id="4.10.240.10">
    <property type="entry name" value="Zn(2)-C6 fungal-type DNA-binding domain"/>
    <property type="match status" value="1"/>
</dbReference>
<dbReference type="SMART" id="SM00066">
    <property type="entry name" value="GAL4"/>
    <property type="match status" value="1"/>
</dbReference>
<dbReference type="Proteomes" id="UP000253472">
    <property type="component" value="Unassembled WGS sequence"/>
</dbReference>
<dbReference type="SUPFAM" id="SSF57701">
    <property type="entry name" value="Zn2/Cys6 DNA-binding domain"/>
    <property type="match status" value="1"/>
</dbReference>
<accession>A0A367YDZ4</accession>
<dbReference type="PANTHER" id="PTHR47784:SF5">
    <property type="entry name" value="STEROL UPTAKE CONTROL PROTEIN 2"/>
    <property type="match status" value="1"/>
</dbReference>
<reference evidence="2 3" key="1">
    <citation type="submission" date="2018-06" db="EMBL/GenBank/DDBJ databases">
        <title>Whole genome sequencing of Candida tropicalis (genome annotated by CSBL at Korea University).</title>
        <authorList>
            <person name="Ahn J."/>
        </authorList>
    </citation>
    <scope>NUCLEOTIDE SEQUENCE [LARGE SCALE GENOMIC DNA]</scope>
    <source>
        <strain evidence="2 3">ATCC 20962</strain>
    </source>
</reference>
<comment type="caution">
    <text evidence="2">The sequence shown here is derived from an EMBL/GenBank/DDBJ whole genome shotgun (WGS) entry which is preliminary data.</text>
</comment>
<dbReference type="STRING" id="5486.A0A367YDZ4"/>
<evidence type="ECO:0000313" key="3">
    <source>
        <dbReference type="Proteomes" id="UP000253472"/>
    </source>
</evidence>
<dbReference type="InterPro" id="IPR053157">
    <property type="entry name" value="Sterol_Uptake_Regulator"/>
</dbReference>
<dbReference type="InterPro" id="IPR001138">
    <property type="entry name" value="Zn2Cys6_DnaBD"/>
</dbReference>
<dbReference type="AlphaFoldDB" id="A0A367YDZ4"/>
<proteinExistence type="predicted"/>
<evidence type="ECO:0000313" key="2">
    <source>
        <dbReference type="EMBL" id="RCK64093.1"/>
    </source>
</evidence>
<dbReference type="CDD" id="cd00067">
    <property type="entry name" value="GAL4"/>
    <property type="match status" value="1"/>
</dbReference>